<comment type="caution">
    <text evidence="1">The sequence shown here is derived from an EMBL/GenBank/DDBJ whole genome shotgun (WGS) entry which is preliminary data.</text>
</comment>
<name>A0AAV6IH58_9ERIC</name>
<accession>A0AAV6IH58</accession>
<organism evidence="1 2">
    <name type="scientific">Rhododendron griersonianum</name>
    <dbReference type="NCBI Taxonomy" id="479676"/>
    <lineage>
        <taxon>Eukaryota</taxon>
        <taxon>Viridiplantae</taxon>
        <taxon>Streptophyta</taxon>
        <taxon>Embryophyta</taxon>
        <taxon>Tracheophyta</taxon>
        <taxon>Spermatophyta</taxon>
        <taxon>Magnoliopsida</taxon>
        <taxon>eudicotyledons</taxon>
        <taxon>Gunneridae</taxon>
        <taxon>Pentapetalae</taxon>
        <taxon>asterids</taxon>
        <taxon>Ericales</taxon>
        <taxon>Ericaceae</taxon>
        <taxon>Ericoideae</taxon>
        <taxon>Rhodoreae</taxon>
        <taxon>Rhododendron</taxon>
    </lineage>
</organism>
<dbReference type="AlphaFoldDB" id="A0AAV6IH58"/>
<dbReference type="EMBL" id="JACTNZ010000011">
    <property type="protein sequence ID" value="KAG5526704.1"/>
    <property type="molecule type" value="Genomic_DNA"/>
</dbReference>
<sequence length="52" mass="6353">MAIMHQPYRCIQYHLLESPFLQSTLSLLHVQVFEEDRKGRWNFVVYNRIVVF</sequence>
<evidence type="ECO:0000313" key="2">
    <source>
        <dbReference type="Proteomes" id="UP000823749"/>
    </source>
</evidence>
<evidence type="ECO:0000313" key="1">
    <source>
        <dbReference type="EMBL" id="KAG5526704.1"/>
    </source>
</evidence>
<proteinExistence type="predicted"/>
<dbReference type="Proteomes" id="UP000823749">
    <property type="component" value="Chromosome 11"/>
</dbReference>
<gene>
    <name evidence="1" type="ORF">RHGRI_032833</name>
</gene>
<reference evidence="1" key="1">
    <citation type="submission" date="2020-08" db="EMBL/GenBank/DDBJ databases">
        <title>Plant Genome Project.</title>
        <authorList>
            <person name="Zhang R.-G."/>
        </authorList>
    </citation>
    <scope>NUCLEOTIDE SEQUENCE</scope>
    <source>
        <strain evidence="1">WSP0</strain>
        <tissue evidence="1">Leaf</tissue>
    </source>
</reference>
<keyword evidence="2" id="KW-1185">Reference proteome</keyword>
<protein>
    <submittedName>
        <fullName evidence="1">Uncharacterized protein</fullName>
    </submittedName>
</protein>